<evidence type="ECO:0000313" key="3">
    <source>
        <dbReference type="Proteomes" id="UP000186400"/>
    </source>
</evidence>
<dbReference type="OrthoDB" id="9948324at2"/>
<keyword evidence="3" id="KW-1185">Reference proteome</keyword>
<dbReference type="Proteomes" id="UP000186400">
    <property type="component" value="Unassembled WGS sequence"/>
</dbReference>
<reference evidence="2 3" key="1">
    <citation type="submission" date="2017-01" db="EMBL/GenBank/DDBJ databases">
        <authorList>
            <person name="Mah S.A."/>
            <person name="Swanson W.J."/>
            <person name="Moy G.W."/>
            <person name="Vacquier V.D."/>
        </authorList>
    </citation>
    <scope>NUCLEOTIDE SEQUENCE [LARGE SCALE GENOMIC DNA]</scope>
    <source>
        <strain evidence="2 3">ASpG1</strain>
    </source>
</reference>
<name>A0A1N6PUQ0_9SPIO</name>
<dbReference type="AlphaFoldDB" id="A0A1N6PUQ0"/>
<evidence type="ECO:0000256" key="1">
    <source>
        <dbReference type="SAM" id="MobiDB-lite"/>
    </source>
</evidence>
<gene>
    <name evidence="2" type="ORF">SAMN05920897_103140</name>
</gene>
<evidence type="ECO:0000313" key="2">
    <source>
        <dbReference type="EMBL" id="SIQ07987.1"/>
    </source>
</evidence>
<accession>A0A1N6PUQ0</accession>
<protein>
    <submittedName>
        <fullName evidence="2">Uncharacterized protein</fullName>
    </submittedName>
</protein>
<dbReference type="STRING" id="159291.SAMN05920897_103140"/>
<proteinExistence type="predicted"/>
<feature type="region of interest" description="Disordered" evidence="1">
    <location>
        <begin position="162"/>
        <end position="200"/>
    </location>
</feature>
<dbReference type="RefSeq" id="WP_076487913.1">
    <property type="nucleotide sequence ID" value="NZ_FTMS01000003.1"/>
</dbReference>
<sequence length="200" mass="21920">MTELEFTLFAPSLETGDLVMMERIPAAREPSETIPGVILRFLDPAKPILFYRVPPGGDSAGLEFLQDLLYSPDTPFPVGHCSFWQPRKTPPEAENFLNHLEEIAGLPLRREGDLFDAYATGVLGNHYPLPHSSPLVEDPRNVSTWTAAVAALLGVQTRDYQVLREESPAESGASNEDESLKDQTSPEPSRTGGSHHGNKG</sequence>
<feature type="compositionally biased region" description="Polar residues" evidence="1">
    <location>
        <begin position="182"/>
        <end position="192"/>
    </location>
</feature>
<dbReference type="EMBL" id="FTMS01000003">
    <property type="protein sequence ID" value="SIQ07987.1"/>
    <property type="molecule type" value="Genomic_DNA"/>
</dbReference>
<organism evidence="2 3">
    <name type="scientific">Alkalispirochaeta americana</name>
    <dbReference type="NCBI Taxonomy" id="159291"/>
    <lineage>
        <taxon>Bacteria</taxon>
        <taxon>Pseudomonadati</taxon>
        <taxon>Spirochaetota</taxon>
        <taxon>Spirochaetia</taxon>
        <taxon>Spirochaetales</taxon>
        <taxon>Spirochaetaceae</taxon>
        <taxon>Alkalispirochaeta</taxon>
    </lineage>
</organism>